<sequence>MYKRSLQAAKKGRVLIFHWRGGYLTKEVLKELLELIRKAGDEKDKTAMVSINWPQAVIRVQYTDMQVQESVTIEEANEGEK</sequence>
<dbReference type="EMBL" id="CYZA01000001">
    <property type="protein sequence ID" value="CUN38498.1"/>
    <property type="molecule type" value="Genomic_DNA"/>
</dbReference>
<gene>
    <name evidence="1" type="ORF">ERS852395_00145</name>
</gene>
<evidence type="ECO:0000313" key="1">
    <source>
        <dbReference type="EMBL" id="CUN38498.1"/>
    </source>
</evidence>
<evidence type="ECO:0000313" key="2">
    <source>
        <dbReference type="Proteomes" id="UP000095447"/>
    </source>
</evidence>
<dbReference type="AlphaFoldDB" id="A0A173WK58"/>
<dbReference type="Proteomes" id="UP000095447">
    <property type="component" value="Unassembled WGS sequence"/>
</dbReference>
<accession>A0A173WK58</accession>
<name>A0A173WK58_9FIRM</name>
<proteinExistence type="predicted"/>
<organism evidence="1 2">
    <name type="scientific">Blautia obeum</name>
    <dbReference type="NCBI Taxonomy" id="40520"/>
    <lineage>
        <taxon>Bacteria</taxon>
        <taxon>Bacillati</taxon>
        <taxon>Bacillota</taxon>
        <taxon>Clostridia</taxon>
        <taxon>Lachnospirales</taxon>
        <taxon>Lachnospiraceae</taxon>
        <taxon>Blautia</taxon>
    </lineage>
</organism>
<reference evidence="1 2" key="1">
    <citation type="submission" date="2015-09" db="EMBL/GenBank/DDBJ databases">
        <authorList>
            <consortium name="Pathogen Informatics"/>
        </authorList>
    </citation>
    <scope>NUCLEOTIDE SEQUENCE [LARGE SCALE GENOMIC DNA]</scope>
    <source>
        <strain evidence="1 2">2789STDY5608838</strain>
    </source>
</reference>
<protein>
    <submittedName>
        <fullName evidence="1">Uncharacterized protein</fullName>
    </submittedName>
</protein>